<dbReference type="InterPro" id="IPR012674">
    <property type="entry name" value="Calycin"/>
</dbReference>
<reference evidence="4" key="2">
    <citation type="submission" date="2025-09" db="UniProtKB">
        <authorList>
            <consortium name="Ensembl"/>
        </authorList>
    </citation>
    <scope>IDENTIFICATION</scope>
</reference>
<proteinExistence type="inferred from homology"/>
<dbReference type="Ensembl" id="ENSPTXT00000008939.1">
    <property type="protein sequence ID" value="ENSPTXP00000008636.1"/>
    <property type="gene ID" value="ENSPTXG00000006234.1"/>
</dbReference>
<evidence type="ECO:0000256" key="2">
    <source>
        <dbReference type="RuleBase" id="RU003696"/>
    </source>
</evidence>
<dbReference type="InterPro" id="IPR031259">
    <property type="entry name" value="ILBP"/>
</dbReference>
<name>A0A670YA74_PSETE</name>
<reference evidence="4" key="1">
    <citation type="submission" date="2025-08" db="UniProtKB">
        <authorList>
            <consortium name="Ensembl"/>
        </authorList>
    </citation>
    <scope>IDENTIFICATION</scope>
</reference>
<protein>
    <recommendedName>
        <fullName evidence="3">Cytosolic fatty-acid binding proteins domain-containing protein</fullName>
    </recommendedName>
</protein>
<accession>A0A670YA74</accession>
<dbReference type="Proteomes" id="UP000472273">
    <property type="component" value="Unplaced"/>
</dbReference>
<dbReference type="GeneTree" id="ENSGT00940000160445"/>
<dbReference type="PANTHER" id="PTHR11955">
    <property type="entry name" value="FATTY ACID BINDING PROTEIN"/>
    <property type="match status" value="1"/>
</dbReference>
<dbReference type="FunFam" id="2.40.128.20:FF:000001">
    <property type="entry name" value="Fatty acid-binding protein, adipocyte"/>
    <property type="match status" value="1"/>
</dbReference>
<evidence type="ECO:0000256" key="1">
    <source>
        <dbReference type="ARBA" id="ARBA00008390"/>
    </source>
</evidence>
<evidence type="ECO:0000313" key="5">
    <source>
        <dbReference type="Proteomes" id="UP000472273"/>
    </source>
</evidence>
<evidence type="ECO:0000259" key="3">
    <source>
        <dbReference type="PROSITE" id="PS00214"/>
    </source>
</evidence>
<organism evidence="4 5">
    <name type="scientific">Pseudonaja textilis</name>
    <name type="common">Eastern brown snake</name>
    <dbReference type="NCBI Taxonomy" id="8673"/>
    <lineage>
        <taxon>Eukaryota</taxon>
        <taxon>Metazoa</taxon>
        <taxon>Chordata</taxon>
        <taxon>Craniata</taxon>
        <taxon>Vertebrata</taxon>
        <taxon>Euteleostomi</taxon>
        <taxon>Lepidosauria</taxon>
        <taxon>Squamata</taxon>
        <taxon>Bifurcata</taxon>
        <taxon>Unidentata</taxon>
        <taxon>Episquamata</taxon>
        <taxon>Toxicofera</taxon>
        <taxon>Serpentes</taxon>
        <taxon>Colubroidea</taxon>
        <taxon>Elapidae</taxon>
        <taxon>Hydrophiinae</taxon>
        <taxon>Pseudonaja</taxon>
    </lineage>
</organism>
<feature type="domain" description="Cytosolic fatty-acid binding proteins" evidence="3">
    <location>
        <begin position="7"/>
        <end position="24"/>
    </location>
</feature>
<comment type="similarity">
    <text evidence="1 2">Belongs to the calycin superfamily. Fatty-acid binding protein (FABP) family.</text>
</comment>
<dbReference type="Pfam" id="PF00061">
    <property type="entry name" value="Lipocalin"/>
    <property type="match status" value="1"/>
</dbReference>
<dbReference type="InterPro" id="IPR000463">
    <property type="entry name" value="Fatty_acid-bd"/>
</dbReference>
<sequence>MVEQFLGTWKLILSENFDDYMKELGVGFAQRQLGVLAKPKIIITMDKDVITIRTETIFTVNEISFQLDQEFEERTIDNRLAKSIVTKDNDTLIHTQKWNDNHTTIKRKIVDGNMVLVSFFQSTLYTCKSCSMLNSGSVSYELWLV</sequence>
<dbReference type="Gene3D" id="2.40.128.20">
    <property type="match status" value="1"/>
</dbReference>
<dbReference type="SUPFAM" id="SSF50814">
    <property type="entry name" value="Lipocalins"/>
    <property type="match status" value="1"/>
</dbReference>
<keyword evidence="2" id="KW-0813">Transport</keyword>
<dbReference type="PRINTS" id="PR00178">
    <property type="entry name" value="FATTYACIDBP"/>
</dbReference>
<evidence type="ECO:0000313" key="4">
    <source>
        <dbReference type="Ensembl" id="ENSPTXP00000008636.1"/>
    </source>
</evidence>
<dbReference type="InterPro" id="IPR000566">
    <property type="entry name" value="Lipocln_cytosolic_FA-bd_dom"/>
</dbReference>
<dbReference type="GO" id="GO:0008289">
    <property type="term" value="F:lipid binding"/>
    <property type="evidence" value="ECO:0007669"/>
    <property type="project" value="InterPro"/>
</dbReference>
<keyword evidence="5" id="KW-1185">Reference proteome</keyword>
<dbReference type="PROSITE" id="PS00214">
    <property type="entry name" value="FABP"/>
    <property type="match status" value="1"/>
</dbReference>
<dbReference type="AlphaFoldDB" id="A0A670YA74"/>